<reference evidence="11" key="1">
    <citation type="submission" date="2013-12" db="EMBL/GenBank/DDBJ databases">
        <title>The Genome Sequence of Aphanomyces astaci APO3.</title>
        <authorList>
            <consortium name="The Broad Institute Genomics Platform"/>
            <person name="Russ C."/>
            <person name="Tyler B."/>
            <person name="van West P."/>
            <person name="Dieguez-Uribeondo J."/>
            <person name="Young S.K."/>
            <person name="Zeng Q."/>
            <person name="Gargeya S."/>
            <person name="Fitzgerald M."/>
            <person name="Abouelleil A."/>
            <person name="Alvarado L."/>
            <person name="Chapman S.B."/>
            <person name="Gainer-Dewar J."/>
            <person name="Goldberg J."/>
            <person name="Griggs A."/>
            <person name="Gujja S."/>
            <person name="Hansen M."/>
            <person name="Howarth C."/>
            <person name="Imamovic A."/>
            <person name="Ireland A."/>
            <person name="Larimer J."/>
            <person name="McCowan C."/>
            <person name="Murphy C."/>
            <person name="Pearson M."/>
            <person name="Poon T.W."/>
            <person name="Priest M."/>
            <person name="Roberts A."/>
            <person name="Saif S."/>
            <person name="Shea T."/>
            <person name="Sykes S."/>
            <person name="Wortman J."/>
            <person name="Nusbaum C."/>
            <person name="Birren B."/>
        </authorList>
    </citation>
    <scope>NUCLEOTIDE SEQUENCE [LARGE SCALE GENOMIC DNA]</scope>
    <source>
        <strain evidence="11">APO3</strain>
    </source>
</reference>
<feature type="transmembrane region" description="Helical" evidence="9">
    <location>
        <begin position="262"/>
        <end position="284"/>
    </location>
</feature>
<gene>
    <name evidence="11" type="ORF">H257_08923</name>
</gene>
<sequence length="1249" mass="141204">MSAEEHPPALPAVPSTAIGGGATAPVVRSTPERAAKILLHALAKKYAASGENSAARTPEELVRQSMANPRGKQLWAKVRENISVLVPPKHNVRYRRSLTPPLMFDPDSDTKIKWDLGLALCVLYTTCVVPVRISFGIEASGFISVFEIVIDVLFFLDIAFSFRTGIVNPTTGLVYYNKTQIAQSYLRGWFLVDFASTMPLESIVKIMYPDTSTNTLQTAKIFRGLKLVRLLKLVRIRKIGNMISKFEEEVFANQSVLSLVKILLFLLFLAHLVACVWFYVAQASPYSWALAMGYMSNDHNHQLTLQYLSSLYWAIVTMTTIGYGDIIPKTKTELIIAMSVMVIGVSMFGYVIGNITALVDNINASGRMQTERLTSLKEYVMVRNLPKQTSKRVLDHFEYFYSHRSVFDEEAILNNLPTVMRNEVVHHVLNKFISRIDFLAEFHEGLVSDMAVAMNPFFCIKDEAVYLQNEIAVHVFFLTKGTVSLVKSYPNQLADTTLMTLTGGQHFGEVELYHQVYGQGVRLSCAVAKTYCQLTFMSRQVIENIGHTWPEILDHFRLNSISKVKRMSKRGCLDNYSPDVPPTASTSTNSMITDDGNVKKHPFDANHAWHHHLLAASLRKGVPVKPTDDSSSSDDNDDDDDQQHHDMMDKHHHSERELHNTTAHTTYVETRRSSTVREPNLMSRPMLNEKRVAHNAYVLHPQDTMIANWQMAVGSAIIYSTFLVPYRIGFDTDPPDDELSLDMIVDIVFGLDILLTFRLAFHNADRVLICDAATIGTTYVKGWFCIDVLSTMPVDTIVGYFTTASSKVLKSTKLLRVFRVARLFKLVRLLKLGKVFKRVRDSIQLSPSTERLLKLVMIMICFGHWCACIFHWIMLFEEEFGLRTWCTDYFFPYDEDPGACSFRVPSEDRYVAAIYWAFTTMTTVGYGDIKPFKFSVAEMTFAVICLMLNSTVYAYVVSGIIDVIYNYNPSDREYRARMNDMKDYVRDTAMSVRLSNNVKCHYDFLLSTTCLFPEEQIFNQLRPSLRFDVARLVASNTIMTINIIASMEKKYKGFVSYALFLLRPQFILRSERVCRSGSPGTEMFFLIEGECEQMDQDNHNVRVLGEGTLFEAYALLAPPEEHYRMQSTVTALTPTCQLYSLSVHEFESIADLSPAISVNLAYEFAKSILQDDFLTLNDEQEAVVLGAIERKKTLHPEGLNYGPLTNMAKVAMAKLRIVKGSVLPENVKEAMKGVMSKTKHTLGLASGAS</sequence>
<keyword evidence="5" id="KW-0406">Ion transport</keyword>
<dbReference type="InterPro" id="IPR000595">
    <property type="entry name" value="cNMP-bd_dom"/>
</dbReference>
<evidence type="ECO:0000256" key="5">
    <source>
        <dbReference type="ARBA" id="ARBA00023065"/>
    </source>
</evidence>
<keyword evidence="7" id="KW-0407">Ion channel</keyword>
<accession>W4GBE9</accession>
<organism evidence="11">
    <name type="scientific">Aphanomyces astaci</name>
    <name type="common">Crayfish plague agent</name>
    <dbReference type="NCBI Taxonomy" id="112090"/>
    <lineage>
        <taxon>Eukaryota</taxon>
        <taxon>Sar</taxon>
        <taxon>Stramenopiles</taxon>
        <taxon>Oomycota</taxon>
        <taxon>Saprolegniomycetes</taxon>
        <taxon>Saprolegniales</taxon>
        <taxon>Verrucalvaceae</taxon>
        <taxon>Aphanomyces</taxon>
    </lineage>
</organism>
<feature type="region of interest" description="Disordered" evidence="8">
    <location>
        <begin position="1"/>
        <end position="20"/>
    </location>
</feature>
<dbReference type="Gene3D" id="1.10.287.70">
    <property type="match status" value="2"/>
</dbReference>
<feature type="transmembrane region" description="Helical" evidence="9">
    <location>
        <begin position="852"/>
        <end position="874"/>
    </location>
</feature>
<dbReference type="PANTHER" id="PTHR47823:SF9">
    <property type="entry name" value="CHROMOSOME UNDETERMINED SCAFFOLD_10, WHOLE GENOME SHOTGUN SEQUENCE"/>
    <property type="match status" value="1"/>
</dbReference>
<dbReference type="SUPFAM" id="SSF81324">
    <property type="entry name" value="Voltage-gated potassium channels"/>
    <property type="match status" value="2"/>
</dbReference>
<feature type="transmembrane region" description="Helical" evidence="9">
    <location>
        <begin position="304"/>
        <end position="323"/>
    </location>
</feature>
<evidence type="ECO:0000256" key="3">
    <source>
        <dbReference type="ARBA" id="ARBA00022692"/>
    </source>
</evidence>
<feature type="region of interest" description="Disordered" evidence="8">
    <location>
        <begin position="620"/>
        <end position="677"/>
    </location>
</feature>
<dbReference type="InterPro" id="IPR003938">
    <property type="entry name" value="K_chnl_volt-dep_EAG/ELK/ERG"/>
</dbReference>
<dbReference type="Pfam" id="PF00027">
    <property type="entry name" value="cNMP_binding"/>
    <property type="match status" value="2"/>
</dbReference>
<evidence type="ECO:0000313" key="11">
    <source>
        <dbReference type="EMBL" id="ETV77007.1"/>
    </source>
</evidence>
<feature type="domain" description="Cyclic nucleotide-binding" evidence="10">
    <location>
        <begin position="1071"/>
        <end position="1167"/>
    </location>
</feature>
<dbReference type="PRINTS" id="PR01463">
    <property type="entry name" value="EAGCHANLFMLY"/>
</dbReference>
<proteinExistence type="predicted"/>
<dbReference type="EMBL" id="KI913134">
    <property type="protein sequence ID" value="ETV77007.1"/>
    <property type="molecule type" value="Genomic_DNA"/>
</dbReference>
<keyword evidence="4 9" id="KW-1133">Transmembrane helix</keyword>
<dbReference type="CDD" id="cd00038">
    <property type="entry name" value="CAP_ED"/>
    <property type="match status" value="2"/>
</dbReference>
<evidence type="ECO:0000259" key="10">
    <source>
        <dbReference type="PROSITE" id="PS50042"/>
    </source>
</evidence>
<feature type="transmembrane region" description="Helical" evidence="9">
    <location>
        <begin position="910"/>
        <end position="929"/>
    </location>
</feature>
<feature type="compositionally biased region" description="Polar residues" evidence="8">
    <location>
        <begin position="583"/>
        <end position="592"/>
    </location>
</feature>
<dbReference type="Gene3D" id="2.60.120.10">
    <property type="entry name" value="Jelly Rolls"/>
    <property type="match status" value="2"/>
</dbReference>
<keyword evidence="2" id="KW-0813">Transport</keyword>
<protein>
    <recommendedName>
        <fullName evidence="10">Cyclic nucleotide-binding domain-containing protein</fullName>
    </recommendedName>
</protein>
<dbReference type="GeneID" id="20810919"/>
<dbReference type="GO" id="GO:0016020">
    <property type="term" value="C:membrane"/>
    <property type="evidence" value="ECO:0007669"/>
    <property type="project" value="UniProtKB-SubCell"/>
</dbReference>
<feature type="compositionally biased region" description="Acidic residues" evidence="8">
    <location>
        <begin position="631"/>
        <end position="641"/>
    </location>
</feature>
<evidence type="ECO:0000256" key="7">
    <source>
        <dbReference type="ARBA" id="ARBA00023303"/>
    </source>
</evidence>
<dbReference type="Gene3D" id="1.10.287.630">
    <property type="entry name" value="Helix hairpin bin"/>
    <property type="match status" value="2"/>
</dbReference>
<feature type="domain" description="Cyclic nucleotide-binding" evidence="10">
    <location>
        <begin position="438"/>
        <end position="545"/>
    </location>
</feature>
<dbReference type="SUPFAM" id="SSF51206">
    <property type="entry name" value="cAMP-binding domain-like"/>
    <property type="match status" value="2"/>
</dbReference>
<feature type="region of interest" description="Disordered" evidence="8">
    <location>
        <begin position="572"/>
        <end position="592"/>
    </location>
</feature>
<keyword evidence="3 9" id="KW-0812">Transmembrane</keyword>
<dbReference type="InterPro" id="IPR014710">
    <property type="entry name" value="RmlC-like_jellyroll"/>
</dbReference>
<dbReference type="GO" id="GO:0005249">
    <property type="term" value="F:voltage-gated potassium channel activity"/>
    <property type="evidence" value="ECO:0007669"/>
    <property type="project" value="InterPro"/>
</dbReference>
<evidence type="ECO:0000256" key="4">
    <source>
        <dbReference type="ARBA" id="ARBA00022989"/>
    </source>
</evidence>
<feature type="transmembrane region" description="Helical" evidence="9">
    <location>
        <begin position="335"/>
        <end position="359"/>
    </location>
</feature>
<keyword evidence="6 9" id="KW-0472">Membrane</keyword>
<comment type="subcellular location">
    <subcellularLocation>
        <location evidence="1">Membrane</location>
        <topology evidence="1">Multi-pass membrane protein</topology>
    </subcellularLocation>
</comment>
<feature type="compositionally biased region" description="Basic and acidic residues" evidence="8">
    <location>
        <begin position="642"/>
        <end position="659"/>
    </location>
</feature>
<evidence type="ECO:0000256" key="6">
    <source>
        <dbReference type="ARBA" id="ARBA00023136"/>
    </source>
</evidence>
<dbReference type="VEuPathDB" id="FungiDB:H257_08923"/>
<dbReference type="SMART" id="SM00100">
    <property type="entry name" value="cNMP"/>
    <property type="match status" value="2"/>
</dbReference>
<evidence type="ECO:0000256" key="1">
    <source>
        <dbReference type="ARBA" id="ARBA00004141"/>
    </source>
</evidence>
<dbReference type="PANTHER" id="PTHR47823">
    <property type="entry name" value="ION_TRANS DOMAIN-CONTAINING PROTEIN"/>
    <property type="match status" value="1"/>
</dbReference>
<dbReference type="InterPro" id="IPR005821">
    <property type="entry name" value="Ion_trans_dom"/>
</dbReference>
<dbReference type="FunFam" id="1.10.287.70:FF:000123">
    <property type="entry name" value="Potassium channel KAT3"/>
    <property type="match status" value="2"/>
</dbReference>
<dbReference type="AlphaFoldDB" id="W4GBE9"/>
<dbReference type="InterPro" id="IPR018490">
    <property type="entry name" value="cNMP-bd_dom_sf"/>
</dbReference>
<name>W4GBE9_APHAT</name>
<feature type="transmembrane region" description="Helical" evidence="9">
    <location>
        <begin position="941"/>
        <end position="965"/>
    </location>
</feature>
<dbReference type="OrthoDB" id="432483at2759"/>
<dbReference type="Pfam" id="PF00520">
    <property type="entry name" value="Ion_trans"/>
    <property type="match status" value="2"/>
</dbReference>
<dbReference type="RefSeq" id="XP_009833313.1">
    <property type="nucleotide sequence ID" value="XM_009835011.1"/>
</dbReference>
<evidence type="ECO:0000256" key="9">
    <source>
        <dbReference type="SAM" id="Phobius"/>
    </source>
</evidence>
<evidence type="ECO:0000256" key="8">
    <source>
        <dbReference type="SAM" id="MobiDB-lite"/>
    </source>
</evidence>
<evidence type="ECO:0000256" key="2">
    <source>
        <dbReference type="ARBA" id="ARBA00022448"/>
    </source>
</evidence>
<dbReference type="PROSITE" id="PS50042">
    <property type="entry name" value="CNMP_BINDING_3"/>
    <property type="match status" value="2"/>
</dbReference>